<organism evidence="8 9">
    <name type="scientific">Phaedon cochleariae</name>
    <name type="common">Mustard beetle</name>
    <dbReference type="NCBI Taxonomy" id="80249"/>
    <lineage>
        <taxon>Eukaryota</taxon>
        <taxon>Metazoa</taxon>
        <taxon>Ecdysozoa</taxon>
        <taxon>Arthropoda</taxon>
        <taxon>Hexapoda</taxon>
        <taxon>Insecta</taxon>
        <taxon>Pterygota</taxon>
        <taxon>Neoptera</taxon>
        <taxon>Endopterygota</taxon>
        <taxon>Coleoptera</taxon>
        <taxon>Polyphaga</taxon>
        <taxon>Cucujiformia</taxon>
        <taxon>Chrysomeloidea</taxon>
        <taxon>Chrysomelidae</taxon>
        <taxon>Chrysomelinae</taxon>
        <taxon>Chrysomelini</taxon>
        <taxon>Phaedon</taxon>
    </lineage>
</organism>
<evidence type="ECO:0000256" key="5">
    <source>
        <dbReference type="ARBA" id="ARBA00022840"/>
    </source>
</evidence>
<dbReference type="GO" id="GO:0016740">
    <property type="term" value="F:transferase activity"/>
    <property type="evidence" value="ECO:0007669"/>
    <property type="project" value="UniProtKB-KW"/>
</dbReference>
<comment type="similarity">
    <text evidence="2">Belongs to the protein kinase superfamily. ADCK protein kinase family.</text>
</comment>
<protein>
    <recommendedName>
        <fullName evidence="7">ABC1 atypical kinase-like domain-containing protein</fullName>
    </recommendedName>
</protein>
<dbReference type="GO" id="GO:0006744">
    <property type="term" value="P:ubiquinone biosynthetic process"/>
    <property type="evidence" value="ECO:0007669"/>
    <property type="project" value="TreeGrafter"/>
</dbReference>
<keyword evidence="4" id="KW-0547">Nucleotide-binding</keyword>
<keyword evidence="5" id="KW-0067">ATP-binding</keyword>
<accession>A0A9P0GTY2</accession>
<evidence type="ECO:0000313" key="8">
    <source>
        <dbReference type="EMBL" id="CAH1160069.1"/>
    </source>
</evidence>
<evidence type="ECO:0000313" key="9">
    <source>
        <dbReference type="Proteomes" id="UP001153737"/>
    </source>
</evidence>
<reference evidence="8" key="1">
    <citation type="submission" date="2022-01" db="EMBL/GenBank/DDBJ databases">
        <authorList>
            <person name="King R."/>
        </authorList>
    </citation>
    <scope>NUCLEOTIDE SEQUENCE</scope>
</reference>
<evidence type="ECO:0000256" key="4">
    <source>
        <dbReference type="ARBA" id="ARBA00022741"/>
    </source>
</evidence>
<feature type="region of interest" description="Disordered" evidence="6">
    <location>
        <begin position="190"/>
        <end position="238"/>
    </location>
</feature>
<gene>
    <name evidence="8" type="ORF">PHAECO_LOCUS7264</name>
</gene>
<dbReference type="InterPro" id="IPR011009">
    <property type="entry name" value="Kinase-like_dom_sf"/>
</dbReference>
<keyword evidence="3" id="KW-0808">Transferase</keyword>
<sequence>MSGAQDITCLLRSFKLIAEAGIKLQGTHLCYLWRNSSIPPALGSYLESCKNFSNENRFNFQEIGDITKDGAERLNTVFQGLLVYGGVASKKEHSVPIISPEVNERTNQKSIGANSSQQIIPTKDEKEHNITNPTYSSVEKTDRSPFTPKYPIYKIKLTDSDKELLQRLDMEHRAKLIKATERQDYVVGDEKQLVGSSKTSVQNLDRPTKNTSPHVVSVPNPKSKQKLSDHAKQRKVPSSRIGRMVSFGTLAAGLGIGTATEYAKRSFGMSDTPPDASSLFMSKANMDRIVDTLCKVRGAALKLGQILSIQDESIVNSDLAKALERVRKSADFMPNWQVEQVMSSELGPSWRDNFLEFQDRPFAAASIGQVHQAKLKDGSEVAIKIQYPGVARGIESDINNLGGIMKMWNVFPKGMFLENLMTVAKRELAWEVDYVREAECTKKFRDLLAQYEDYRVPSVIDELSTKQVFTTELLDGIPVDQCFDLDLEHREFIGEKIMELVLLEIMKFRYMQTDPNWANFLYSPEKKQLLLLDFGASREYSKEFTDQYVKILKAACDSDRDTVLRVSKDLGFLTGYESKLMEEAHVDAVMILGEVFRAEGKYNFGSVDMVHRLQDLAQIMIVHRLCPPPEEVYSLHRKLSGVFLLCSKLKISLSCRDKFLRLYDEYVDVNKL</sequence>
<dbReference type="InterPro" id="IPR034646">
    <property type="entry name" value="ADCK3_dom"/>
</dbReference>
<evidence type="ECO:0000256" key="3">
    <source>
        <dbReference type="ARBA" id="ARBA00022679"/>
    </source>
</evidence>
<dbReference type="EMBL" id="OU896709">
    <property type="protein sequence ID" value="CAH1160069.1"/>
    <property type="molecule type" value="Genomic_DNA"/>
</dbReference>
<dbReference type="SUPFAM" id="SSF56112">
    <property type="entry name" value="Protein kinase-like (PK-like)"/>
    <property type="match status" value="1"/>
</dbReference>
<dbReference type="PANTHER" id="PTHR43851:SF3">
    <property type="entry name" value="COENZYME Q8"/>
    <property type="match status" value="1"/>
</dbReference>
<evidence type="ECO:0000256" key="6">
    <source>
        <dbReference type="SAM" id="MobiDB-lite"/>
    </source>
</evidence>
<evidence type="ECO:0000256" key="1">
    <source>
        <dbReference type="ARBA" id="ARBA00004749"/>
    </source>
</evidence>
<name>A0A9P0GTY2_PHACE</name>
<dbReference type="PANTHER" id="PTHR43851">
    <property type="match status" value="1"/>
</dbReference>
<dbReference type="CDD" id="cd13970">
    <property type="entry name" value="ABC1_ADCK3"/>
    <property type="match status" value="1"/>
</dbReference>
<keyword evidence="9" id="KW-1185">Reference proteome</keyword>
<comment type="pathway">
    <text evidence="1">Cofactor biosynthesis; ubiquinone biosynthesis.</text>
</comment>
<dbReference type="InterPro" id="IPR051409">
    <property type="entry name" value="Atypical_kinase_ADCK"/>
</dbReference>
<evidence type="ECO:0000259" key="7">
    <source>
        <dbReference type="Pfam" id="PF03109"/>
    </source>
</evidence>
<reference evidence="8" key="2">
    <citation type="submission" date="2022-10" db="EMBL/GenBank/DDBJ databases">
        <authorList>
            <consortium name="ENA_rothamsted_submissions"/>
            <consortium name="culmorum"/>
            <person name="King R."/>
        </authorList>
    </citation>
    <scope>NUCLEOTIDE SEQUENCE</scope>
</reference>
<dbReference type="Proteomes" id="UP001153737">
    <property type="component" value="Chromosome 3"/>
</dbReference>
<dbReference type="GO" id="GO:0005524">
    <property type="term" value="F:ATP binding"/>
    <property type="evidence" value="ECO:0007669"/>
    <property type="project" value="UniProtKB-KW"/>
</dbReference>
<feature type="compositionally biased region" description="Polar residues" evidence="6">
    <location>
        <begin position="194"/>
        <end position="214"/>
    </location>
</feature>
<evidence type="ECO:0000256" key="2">
    <source>
        <dbReference type="ARBA" id="ARBA00009670"/>
    </source>
</evidence>
<dbReference type="Pfam" id="PF03109">
    <property type="entry name" value="ABC1"/>
    <property type="match status" value="1"/>
</dbReference>
<proteinExistence type="inferred from homology"/>
<dbReference type="InterPro" id="IPR004147">
    <property type="entry name" value="ABC1_dom"/>
</dbReference>
<feature type="domain" description="ABC1 atypical kinase-like" evidence="7">
    <location>
        <begin position="326"/>
        <end position="566"/>
    </location>
</feature>
<dbReference type="AlphaFoldDB" id="A0A9P0GTY2"/>
<dbReference type="OrthoDB" id="201153at2759"/>